<keyword evidence="3" id="KW-0800">Toxin</keyword>
<keyword evidence="6" id="KW-1015">Disulfide bond</keyword>
<protein>
    <recommendedName>
        <fullName evidence="11">BPTI/Kunitz inhibitor domain-containing protein</fullName>
    </recommendedName>
</protein>
<name>A0A7R8UE36_HERIL</name>
<sequence length="76" mass="8403">MKVSIFIILFGLILSAGASLKQAKCGLPKVEGLCDALFPRFHYNPDSEECQQFFYGGCGGNDNNFMTKEECEKACK</sequence>
<keyword evidence="4" id="KW-0646">Protease inhibitor</keyword>
<keyword evidence="7" id="KW-1199">Hemostasis impairing toxin</keyword>
<evidence type="ECO:0000256" key="2">
    <source>
        <dbReference type="ARBA" id="ARBA00022525"/>
    </source>
</evidence>
<dbReference type="FunCoup" id="A0A7R8UE36">
    <property type="interactions" value="38"/>
</dbReference>
<evidence type="ECO:0000256" key="4">
    <source>
        <dbReference type="ARBA" id="ARBA00022690"/>
    </source>
</evidence>
<evidence type="ECO:0000256" key="6">
    <source>
        <dbReference type="ARBA" id="ARBA00023157"/>
    </source>
</evidence>
<dbReference type="CDD" id="cd00109">
    <property type="entry name" value="Kunitz-type"/>
    <property type="match status" value="1"/>
</dbReference>
<dbReference type="OrthoDB" id="4473401at2759"/>
<evidence type="ECO:0000256" key="7">
    <source>
        <dbReference type="ARBA" id="ARBA00023240"/>
    </source>
</evidence>
<dbReference type="Proteomes" id="UP000594454">
    <property type="component" value="Chromosome 1"/>
</dbReference>
<dbReference type="GO" id="GO:0004867">
    <property type="term" value="F:serine-type endopeptidase inhibitor activity"/>
    <property type="evidence" value="ECO:0007669"/>
    <property type="project" value="UniProtKB-KW"/>
</dbReference>
<comment type="subcellular location">
    <subcellularLocation>
        <location evidence="1">Secreted</location>
    </subcellularLocation>
</comment>
<dbReference type="PRINTS" id="PR00759">
    <property type="entry name" value="BASICPTASE"/>
</dbReference>
<evidence type="ECO:0000256" key="10">
    <source>
        <dbReference type="SAM" id="SignalP"/>
    </source>
</evidence>
<dbReference type="Gene3D" id="4.10.410.10">
    <property type="entry name" value="Pancreatic trypsin inhibitor Kunitz domain"/>
    <property type="match status" value="1"/>
</dbReference>
<evidence type="ECO:0000256" key="8">
    <source>
        <dbReference type="ARBA" id="ARBA00034088"/>
    </source>
</evidence>
<dbReference type="InterPro" id="IPR020901">
    <property type="entry name" value="Prtase_inh_Kunz-CS"/>
</dbReference>
<dbReference type="PANTHER" id="PTHR10083">
    <property type="entry name" value="KUNITZ-TYPE PROTEASE INHIBITOR-RELATED"/>
    <property type="match status" value="1"/>
</dbReference>
<dbReference type="PANTHER" id="PTHR10083:SF376">
    <property type="entry name" value="SERINE PEPTIDASE INHIBITOR, KUNITZ TYPE, 3"/>
    <property type="match status" value="1"/>
</dbReference>
<evidence type="ECO:0000256" key="3">
    <source>
        <dbReference type="ARBA" id="ARBA00022656"/>
    </source>
</evidence>
<dbReference type="InterPro" id="IPR050098">
    <property type="entry name" value="TFPI/VKTCI-like"/>
</dbReference>
<keyword evidence="5" id="KW-0722">Serine protease inhibitor</keyword>
<feature type="chain" id="PRO_5031229846" description="BPTI/Kunitz inhibitor domain-containing protein" evidence="10">
    <location>
        <begin position="19"/>
        <end position="76"/>
    </location>
</feature>
<dbReference type="EMBL" id="LR899009">
    <property type="protein sequence ID" value="CAD7079100.1"/>
    <property type="molecule type" value="Genomic_DNA"/>
</dbReference>
<evidence type="ECO:0000259" key="11">
    <source>
        <dbReference type="PROSITE" id="PS50279"/>
    </source>
</evidence>
<keyword evidence="2" id="KW-0964">Secreted</keyword>
<dbReference type="GO" id="GO:0090729">
    <property type="term" value="F:toxin activity"/>
    <property type="evidence" value="ECO:0007669"/>
    <property type="project" value="UniProtKB-KW"/>
</dbReference>
<gene>
    <name evidence="12" type="ORF">HERILL_LOCUS2333</name>
</gene>
<dbReference type="PROSITE" id="PS50279">
    <property type="entry name" value="BPTI_KUNITZ_2"/>
    <property type="match status" value="1"/>
</dbReference>
<proteinExistence type="predicted"/>
<feature type="signal peptide" evidence="10">
    <location>
        <begin position="1"/>
        <end position="18"/>
    </location>
</feature>
<dbReference type="InParanoid" id="A0A7R8UE36"/>
<dbReference type="InterPro" id="IPR002223">
    <property type="entry name" value="Kunitz_BPTI"/>
</dbReference>
<keyword evidence="9" id="KW-1203">Blood coagulation cascade inhibiting toxin</keyword>
<evidence type="ECO:0000313" key="13">
    <source>
        <dbReference type="Proteomes" id="UP000594454"/>
    </source>
</evidence>
<keyword evidence="13" id="KW-1185">Reference proteome</keyword>
<dbReference type="FunFam" id="4.10.410.10:FF:000021">
    <property type="entry name" value="Serine protease inhibitor, putative"/>
    <property type="match status" value="1"/>
</dbReference>
<comment type="function">
    <text evidence="8">Potent anticoagulant protein that inhibits the hydrolytic activities of all serine proteases tested (trypsin, thrombin, elastase, and chymotrypsin), with the highest efficacy on thrombin.</text>
</comment>
<evidence type="ECO:0000256" key="9">
    <source>
        <dbReference type="ARBA" id="ARBA00034146"/>
    </source>
</evidence>
<reference evidence="12 13" key="1">
    <citation type="submission" date="2020-11" db="EMBL/GenBank/DDBJ databases">
        <authorList>
            <person name="Wallbank WR R."/>
            <person name="Pardo Diaz C."/>
            <person name="Kozak K."/>
            <person name="Martin S."/>
            <person name="Jiggins C."/>
            <person name="Moest M."/>
            <person name="Warren A I."/>
            <person name="Generalovic N T."/>
            <person name="Byers J.R.P. K."/>
            <person name="Montejo-Kovacevich G."/>
            <person name="Yen C E."/>
        </authorList>
    </citation>
    <scope>NUCLEOTIDE SEQUENCE [LARGE SCALE GENOMIC DNA]</scope>
</reference>
<keyword evidence="10" id="KW-0732">Signal</keyword>
<accession>A0A7R8UE36</accession>
<dbReference type="SMART" id="SM00131">
    <property type="entry name" value="KU"/>
    <property type="match status" value="1"/>
</dbReference>
<evidence type="ECO:0000256" key="1">
    <source>
        <dbReference type="ARBA" id="ARBA00004613"/>
    </source>
</evidence>
<feature type="domain" description="BPTI/Kunitz inhibitor" evidence="11">
    <location>
        <begin position="25"/>
        <end position="75"/>
    </location>
</feature>
<dbReference type="InterPro" id="IPR036880">
    <property type="entry name" value="Kunitz_BPTI_sf"/>
</dbReference>
<dbReference type="GO" id="GO:0005615">
    <property type="term" value="C:extracellular space"/>
    <property type="evidence" value="ECO:0007669"/>
    <property type="project" value="TreeGrafter"/>
</dbReference>
<organism evidence="12 13">
    <name type="scientific">Hermetia illucens</name>
    <name type="common">Black soldier fly</name>
    <dbReference type="NCBI Taxonomy" id="343691"/>
    <lineage>
        <taxon>Eukaryota</taxon>
        <taxon>Metazoa</taxon>
        <taxon>Ecdysozoa</taxon>
        <taxon>Arthropoda</taxon>
        <taxon>Hexapoda</taxon>
        <taxon>Insecta</taxon>
        <taxon>Pterygota</taxon>
        <taxon>Neoptera</taxon>
        <taxon>Endopterygota</taxon>
        <taxon>Diptera</taxon>
        <taxon>Brachycera</taxon>
        <taxon>Stratiomyomorpha</taxon>
        <taxon>Stratiomyidae</taxon>
        <taxon>Hermetiinae</taxon>
        <taxon>Hermetia</taxon>
    </lineage>
</organism>
<dbReference type="SUPFAM" id="SSF57362">
    <property type="entry name" value="BPTI-like"/>
    <property type="match status" value="1"/>
</dbReference>
<dbReference type="AlphaFoldDB" id="A0A7R8UE36"/>
<evidence type="ECO:0000256" key="5">
    <source>
        <dbReference type="ARBA" id="ARBA00022900"/>
    </source>
</evidence>
<evidence type="ECO:0000313" key="12">
    <source>
        <dbReference type="EMBL" id="CAD7079100.1"/>
    </source>
</evidence>
<dbReference type="Pfam" id="PF00014">
    <property type="entry name" value="Kunitz_BPTI"/>
    <property type="match status" value="1"/>
</dbReference>
<dbReference type="PROSITE" id="PS00280">
    <property type="entry name" value="BPTI_KUNITZ_1"/>
    <property type="match status" value="1"/>
</dbReference>